<evidence type="ECO:0000256" key="13">
    <source>
        <dbReference type="RuleBase" id="RU361217"/>
    </source>
</evidence>
<dbReference type="GO" id="GO:0004368">
    <property type="term" value="F:glycerol-3-phosphate dehydrogenase (quinone) activity"/>
    <property type="evidence" value="ECO:0007669"/>
    <property type="project" value="UniProtKB-EC"/>
</dbReference>
<evidence type="ECO:0000256" key="9">
    <source>
        <dbReference type="ARBA" id="ARBA00022837"/>
    </source>
</evidence>
<dbReference type="PANTHER" id="PTHR11985:SF15">
    <property type="entry name" value="GLYCEROL-3-PHOSPHATE DEHYDROGENASE, MITOCHONDRIAL"/>
    <property type="match status" value="1"/>
</dbReference>
<sequence>MASRHSRKLLRPLLYTSLATAAGAGVLYISYRPRNIPGSEAPAVPPPGYHEGRLVPPSFPRIKSRLEQIEDLKRSAKGGEEEYDLLVIGGGATGSGIALDAATRGLKVAIVERDDFSAGTSSKSTKLVHGGVRYLEKAVWELDYNQYALVKEALRERKYFLNTAPHLSSWLPIMVPVQKWWQAPYFWAGTKFYDFLAGSEGIESSYFLTKSKAIDAFPMLRKDNLIGAMVYYDGAHNDSRMNVSLAMTAALYGATVVNHMQVTGLTKDSSGKLTGAHLKDVIPGRNGQEEGEFTIKAKGIINATGPFTDSIRKMDEPDVKEIVAPSSGVHVILPGYYSPSDMGLIDPSTSDGRVIFFLPWQGNTIAGTTDQPSEITTQPEPSEKDINWILTEVRRYLAPDINVERSDVLAAWSGIRPLVRDPKVKSSEALVRNHLISVSPSGLLTCAGGKWTTYRQMAEEAVDEAVKVFGLKPRQVTDAPDISGVGGSGLVADGAVLDGSCQTHQVRLIGAHGYSKTLFINLIQHYGLETDVAQHLTQSYGDRAWQVAALSSPTNARFPVRGQRISTLYPFIDGEVRYAVRHEYAQTAVDVLARRTRLAFLNAEAALEALPSVIDLMGEELNWDSGRKDVEWKESVKFLSSMGLPKNFLGLSRADVEAGKVKQVDIAQRAAFSRTDPSADALDNDNLSSESNKMIEPDSPANK</sequence>
<dbReference type="PRINTS" id="PR01001">
    <property type="entry name" value="FADG3PDH"/>
</dbReference>
<keyword evidence="11 13" id="KW-0560">Oxidoreductase</keyword>
<evidence type="ECO:0000313" key="18">
    <source>
        <dbReference type="EMBL" id="PYH47696.1"/>
    </source>
</evidence>
<dbReference type="RefSeq" id="XP_025433678.1">
    <property type="nucleotide sequence ID" value="XM_025574375.1"/>
</dbReference>
<dbReference type="SUPFAM" id="SSF51905">
    <property type="entry name" value="FAD/NAD(P)-binding domain"/>
    <property type="match status" value="1"/>
</dbReference>
<evidence type="ECO:0000259" key="17">
    <source>
        <dbReference type="Pfam" id="PF16901"/>
    </source>
</evidence>
<dbReference type="PROSITE" id="PS00977">
    <property type="entry name" value="FAD_G3PDH_1"/>
    <property type="match status" value="1"/>
</dbReference>
<dbReference type="InterPro" id="IPR000447">
    <property type="entry name" value="G3P_DH_FAD-dep"/>
</dbReference>
<dbReference type="GO" id="GO:0005739">
    <property type="term" value="C:mitochondrion"/>
    <property type="evidence" value="ECO:0007669"/>
    <property type="project" value="UniProtKB-SubCell"/>
</dbReference>
<keyword evidence="15" id="KW-0472">Membrane</keyword>
<feature type="domain" description="FAD dependent oxidoreductase" evidence="16">
    <location>
        <begin position="84"/>
        <end position="455"/>
    </location>
</feature>
<proteinExistence type="inferred from homology"/>
<evidence type="ECO:0000256" key="7">
    <source>
        <dbReference type="ARBA" id="ARBA00022737"/>
    </source>
</evidence>
<evidence type="ECO:0000256" key="3">
    <source>
        <dbReference type="ARBA" id="ARBA00007330"/>
    </source>
</evidence>
<dbReference type="GeneID" id="37075603"/>
<evidence type="ECO:0000256" key="11">
    <source>
        <dbReference type="ARBA" id="ARBA00023002"/>
    </source>
</evidence>
<dbReference type="GO" id="GO:0006072">
    <property type="term" value="P:glycerol-3-phosphate metabolic process"/>
    <property type="evidence" value="ECO:0007669"/>
    <property type="project" value="UniProtKB-UniRule"/>
</dbReference>
<dbReference type="FunFam" id="1.10.8.870:FF:000001">
    <property type="entry name" value="Glycerol-3-phosphate dehydrogenase"/>
    <property type="match status" value="1"/>
</dbReference>
<name>A0A318ZJL2_9EURO</name>
<dbReference type="InterPro" id="IPR006076">
    <property type="entry name" value="FAD-dep_OxRdtase"/>
</dbReference>
<evidence type="ECO:0000256" key="14">
    <source>
        <dbReference type="SAM" id="MobiDB-lite"/>
    </source>
</evidence>
<evidence type="ECO:0000256" key="5">
    <source>
        <dbReference type="ARBA" id="ARBA00022630"/>
    </source>
</evidence>
<dbReference type="STRING" id="1450539.A0A318ZJL2"/>
<comment type="subcellular location">
    <subcellularLocation>
        <location evidence="2">Mitochondrion</location>
    </subcellularLocation>
</comment>
<keyword evidence="9" id="KW-0106">Calcium</keyword>
<dbReference type="EMBL" id="KZ821223">
    <property type="protein sequence ID" value="PYH47696.1"/>
    <property type="molecule type" value="Genomic_DNA"/>
</dbReference>
<evidence type="ECO:0000256" key="12">
    <source>
        <dbReference type="ARBA" id="ARBA00023128"/>
    </source>
</evidence>
<organism evidence="18 19">
    <name type="scientific">Aspergillus saccharolyticus JOP 1030-1</name>
    <dbReference type="NCBI Taxonomy" id="1450539"/>
    <lineage>
        <taxon>Eukaryota</taxon>
        <taxon>Fungi</taxon>
        <taxon>Dikarya</taxon>
        <taxon>Ascomycota</taxon>
        <taxon>Pezizomycotina</taxon>
        <taxon>Eurotiomycetes</taxon>
        <taxon>Eurotiomycetidae</taxon>
        <taxon>Eurotiales</taxon>
        <taxon>Aspergillaceae</taxon>
        <taxon>Aspergillus</taxon>
        <taxon>Aspergillus subgen. Circumdati</taxon>
    </lineage>
</organism>
<dbReference type="SUPFAM" id="SSF54373">
    <property type="entry name" value="FAD-linked reductases, C-terminal domain"/>
    <property type="match status" value="1"/>
</dbReference>
<keyword evidence="19" id="KW-1185">Reference proteome</keyword>
<feature type="domain" description="Alpha-glycerophosphate oxidase C-terminal" evidence="17">
    <location>
        <begin position="501"/>
        <end position="627"/>
    </location>
</feature>
<keyword evidence="6" id="KW-0479">Metal-binding</keyword>
<gene>
    <name evidence="18" type="ORF">BP01DRAFT_354215</name>
</gene>
<comment type="cofactor">
    <cofactor evidence="1 13">
        <name>FAD</name>
        <dbReference type="ChEBI" id="CHEBI:57692"/>
    </cofactor>
</comment>
<dbReference type="InterPro" id="IPR036188">
    <property type="entry name" value="FAD/NAD-bd_sf"/>
</dbReference>
<dbReference type="PANTHER" id="PTHR11985">
    <property type="entry name" value="GLYCEROL-3-PHOSPHATE DEHYDROGENASE"/>
    <property type="match status" value="1"/>
</dbReference>
<comment type="catalytic activity">
    <reaction evidence="13">
        <text>a quinone + sn-glycerol 3-phosphate = dihydroxyacetone phosphate + a quinol</text>
        <dbReference type="Rhea" id="RHEA:18977"/>
        <dbReference type="ChEBI" id="CHEBI:24646"/>
        <dbReference type="ChEBI" id="CHEBI:57597"/>
        <dbReference type="ChEBI" id="CHEBI:57642"/>
        <dbReference type="ChEBI" id="CHEBI:132124"/>
        <dbReference type="EC" id="1.1.5.3"/>
    </reaction>
</comment>
<keyword evidence="15" id="KW-1133">Transmembrane helix</keyword>
<protein>
    <recommendedName>
        <fullName evidence="4 13">Glycerol-3-phosphate dehydrogenase</fullName>
        <ecNumber evidence="4 13">1.1.5.3</ecNumber>
    </recommendedName>
</protein>
<evidence type="ECO:0000256" key="4">
    <source>
        <dbReference type="ARBA" id="ARBA00013029"/>
    </source>
</evidence>
<dbReference type="AlphaFoldDB" id="A0A318ZJL2"/>
<dbReference type="Pfam" id="PF16901">
    <property type="entry name" value="DAO_C"/>
    <property type="match status" value="1"/>
</dbReference>
<dbReference type="EC" id="1.1.5.3" evidence="4 13"/>
<comment type="similarity">
    <text evidence="3 13">Belongs to the FAD-dependent glycerol-3-phosphate dehydrogenase family.</text>
</comment>
<keyword evidence="8" id="KW-0274">FAD</keyword>
<evidence type="ECO:0000313" key="19">
    <source>
        <dbReference type="Proteomes" id="UP000248349"/>
    </source>
</evidence>
<dbReference type="OrthoDB" id="264015at2759"/>
<keyword evidence="7" id="KW-0677">Repeat</keyword>
<evidence type="ECO:0000256" key="1">
    <source>
        <dbReference type="ARBA" id="ARBA00001974"/>
    </source>
</evidence>
<keyword evidence="10" id="KW-0809">Transit peptide</keyword>
<dbReference type="InterPro" id="IPR031656">
    <property type="entry name" value="DAO_C"/>
</dbReference>
<dbReference type="FunFam" id="3.30.9.10:FF:000001">
    <property type="entry name" value="Glycerol-3-phosphate dehydrogenase"/>
    <property type="match status" value="1"/>
</dbReference>
<dbReference type="InterPro" id="IPR038299">
    <property type="entry name" value="DAO_C_sf"/>
</dbReference>
<keyword evidence="15" id="KW-0812">Transmembrane</keyword>
<evidence type="ECO:0000256" key="10">
    <source>
        <dbReference type="ARBA" id="ARBA00022946"/>
    </source>
</evidence>
<feature type="transmembrane region" description="Helical" evidence="15">
    <location>
        <begin position="12"/>
        <end position="31"/>
    </location>
</feature>
<evidence type="ECO:0000256" key="6">
    <source>
        <dbReference type="ARBA" id="ARBA00022723"/>
    </source>
</evidence>
<evidence type="ECO:0000256" key="2">
    <source>
        <dbReference type="ARBA" id="ARBA00004173"/>
    </source>
</evidence>
<evidence type="ECO:0000256" key="15">
    <source>
        <dbReference type="SAM" id="Phobius"/>
    </source>
</evidence>
<dbReference type="Gene3D" id="1.10.8.870">
    <property type="entry name" value="Alpha-glycerophosphate oxidase, cap domain"/>
    <property type="match status" value="1"/>
</dbReference>
<dbReference type="Gene3D" id="3.50.50.60">
    <property type="entry name" value="FAD/NAD(P)-binding domain"/>
    <property type="match status" value="1"/>
</dbReference>
<feature type="region of interest" description="Disordered" evidence="14">
    <location>
        <begin position="675"/>
        <end position="703"/>
    </location>
</feature>
<dbReference type="Pfam" id="PF01266">
    <property type="entry name" value="DAO"/>
    <property type="match status" value="1"/>
</dbReference>
<reference evidence="18 19" key="1">
    <citation type="submission" date="2016-12" db="EMBL/GenBank/DDBJ databases">
        <title>The genomes of Aspergillus section Nigri reveals drivers in fungal speciation.</title>
        <authorList>
            <consortium name="DOE Joint Genome Institute"/>
            <person name="Vesth T.C."/>
            <person name="Nybo J."/>
            <person name="Theobald S."/>
            <person name="Brandl J."/>
            <person name="Frisvad J.C."/>
            <person name="Nielsen K.F."/>
            <person name="Lyhne E.K."/>
            <person name="Kogle M.E."/>
            <person name="Kuo A."/>
            <person name="Riley R."/>
            <person name="Clum A."/>
            <person name="Nolan M."/>
            <person name="Lipzen A."/>
            <person name="Salamov A."/>
            <person name="Henrissat B."/>
            <person name="Wiebenga A."/>
            <person name="De Vries R.P."/>
            <person name="Grigoriev I.V."/>
            <person name="Mortensen U.H."/>
            <person name="Andersen M.R."/>
            <person name="Baker S.E."/>
        </authorList>
    </citation>
    <scope>NUCLEOTIDE SEQUENCE [LARGE SCALE GENOMIC DNA]</scope>
    <source>
        <strain evidence="18 19">JOP 1030-1</strain>
    </source>
</reference>
<dbReference type="Proteomes" id="UP000248349">
    <property type="component" value="Unassembled WGS sequence"/>
</dbReference>
<keyword evidence="12" id="KW-0496">Mitochondrion</keyword>
<accession>A0A318ZJL2</accession>
<dbReference type="GO" id="GO:0046872">
    <property type="term" value="F:metal ion binding"/>
    <property type="evidence" value="ECO:0007669"/>
    <property type="project" value="UniProtKB-KW"/>
</dbReference>
<dbReference type="Gene3D" id="3.30.9.10">
    <property type="entry name" value="D-Amino Acid Oxidase, subunit A, domain 2"/>
    <property type="match status" value="1"/>
</dbReference>
<evidence type="ECO:0000256" key="8">
    <source>
        <dbReference type="ARBA" id="ARBA00022827"/>
    </source>
</evidence>
<dbReference type="PROSITE" id="PS00978">
    <property type="entry name" value="FAD_G3PDH_2"/>
    <property type="match status" value="1"/>
</dbReference>
<keyword evidence="5 13" id="KW-0285">Flavoprotein</keyword>
<evidence type="ECO:0000259" key="16">
    <source>
        <dbReference type="Pfam" id="PF01266"/>
    </source>
</evidence>